<evidence type="ECO:0000256" key="13">
    <source>
        <dbReference type="ARBA" id="ARBA00045102"/>
    </source>
</evidence>
<evidence type="ECO:0000313" key="16">
    <source>
        <dbReference type="EMBL" id="KAH3670203.1"/>
    </source>
</evidence>
<name>A0A9P8T8G2_9ASCO</name>
<dbReference type="SMART" id="SM00472">
    <property type="entry name" value="MIR"/>
    <property type="match status" value="3"/>
</dbReference>
<evidence type="ECO:0000256" key="4">
    <source>
        <dbReference type="ARBA" id="ARBA00012839"/>
    </source>
</evidence>
<evidence type="ECO:0000256" key="5">
    <source>
        <dbReference type="ARBA" id="ARBA00022676"/>
    </source>
</evidence>
<dbReference type="GO" id="GO:0004169">
    <property type="term" value="F:dolichyl-phosphate-mannose-protein mannosyltransferase activity"/>
    <property type="evidence" value="ECO:0007669"/>
    <property type="project" value="UniProtKB-UniRule"/>
</dbReference>
<evidence type="ECO:0000256" key="8">
    <source>
        <dbReference type="ARBA" id="ARBA00022737"/>
    </source>
</evidence>
<feature type="domain" description="MIR" evidence="15">
    <location>
        <begin position="281"/>
        <end position="333"/>
    </location>
</feature>
<feature type="transmembrane region" description="Helical" evidence="14">
    <location>
        <begin position="612"/>
        <end position="645"/>
    </location>
</feature>
<proteinExistence type="inferred from homology"/>
<gene>
    <name evidence="16" type="ORF">OGATHE_003016</name>
</gene>
<dbReference type="Pfam" id="PF02815">
    <property type="entry name" value="MIR"/>
    <property type="match status" value="1"/>
</dbReference>
<dbReference type="InterPro" id="IPR016093">
    <property type="entry name" value="MIR_motif"/>
</dbReference>
<evidence type="ECO:0000256" key="2">
    <source>
        <dbReference type="ARBA" id="ARBA00004922"/>
    </source>
</evidence>
<feature type="transmembrane region" description="Helical" evidence="14">
    <location>
        <begin position="80"/>
        <end position="101"/>
    </location>
</feature>
<keyword evidence="6 14" id="KW-0808">Transferase</keyword>
<feature type="transmembrane region" description="Helical" evidence="14">
    <location>
        <begin position="542"/>
        <end position="563"/>
    </location>
</feature>
<organism evidence="16 17">
    <name type="scientific">Ogataea polymorpha</name>
    <dbReference type="NCBI Taxonomy" id="460523"/>
    <lineage>
        <taxon>Eukaryota</taxon>
        <taxon>Fungi</taxon>
        <taxon>Dikarya</taxon>
        <taxon>Ascomycota</taxon>
        <taxon>Saccharomycotina</taxon>
        <taxon>Pichiomycetes</taxon>
        <taxon>Pichiales</taxon>
        <taxon>Pichiaceae</taxon>
        <taxon>Ogataea</taxon>
    </lineage>
</organism>
<comment type="catalytic activity">
    <reaction evidence="13 14">
        <text>a di-trans,poly-cis-dolichyl beta-D-mannosyl phosphate + L-seryl-[protein] = 3-O-(alpha-D-mannosyl)-L-seryl-[protein] + a di-trans,poly-cis-dolichyl phosphate + H(+)</text>
        <dbReference type="Rhea" id="RHEA:17377"/>
        <dbReference type="Rhea" id="RHEA-COMP:9863"/>
        <dbReference type="Rhea" id="RHEA-COMP:13546"/>
        <dbReference type="Rhea" id="RHEA-COMP:19498"/>
        <dbReference type="Rhea" id="RHEA-COMP:19501"/>
        <dbReference type="ChEBI" id="CHEBI:15378"/>
        <dbReference type="ChEBI" id="CHEBI:29999"/>
        <dbReference type="ChEBI" id="CHEBI:57683"/>
        <dbReference type="ChEBI" id="CHEBI:58211"/>
        <dbReference type="ChEBI" id="CHEBI:137321"/>
        <dbReference type="EC" id="2.4.1.109"/>
    </reaction>
</comment>
<dbReference type="Pfam" id="PF02366">
    <property type="entry name" value="PMT"/>
    <property type="match status" value="1"/>
</dbReference>
<comment type="function">
    <text evidence="14">Transfers mannose from Dol-P-mannose to Ser or Thr residues on proteins.</text>
</comment>
<dbReference type="AlphaFoldDB" id="A0A9P8T8G2"/>
<dbReference type="Proteomes" id="UP000788993">
    <property type="component" value="Unassembled WGS sequence"/>
</dbReference>
<keyword evidence="17" id="KW-1185">Reference proteome</keyword>
<protein>
    <recommendedName>
        <fullName evidence="4 14">Dolichyl-phosphate-mannose--protein mannosyltransferase</fullName>
        <ecNumber evidence="4 14">2.4.1.109</ecNumber>
    </recommendedName>
</protein>
<comment type="pathway">
    <text evidence="2 14">Protein modification; protein glycosylation.</text>
</comment>
<feature type="transmembrane region" description="Helical" evidence="14">
    <location>
        <begin position="234"/>
        <end position="256"/>
    </location>
</feature>
<dbReference type="EMBL" id="JAEUBD010000983">
    <property type="protein sequence ID" value="KAH3670203.1"/>
    <property type="molecule type" value="Genomic_DNA"/>
</dbReference>
<feature type="transmembrane region" description="Helical" evidence="14">
    <location>
        <begin position="583"/>
        <end position="600"/>
    </location>
</feature>
<dbReference type="GO" id="GO:0005789">
    <property type="term" value="C:endoplasmic reticulum membrane"/>
    <property type="evidence" value="ECO:0007669"/>
    <property type="project" value="UniProtKB-SubCell"/>
</dbReference>
<comment type="caution">
    <text evidence="16">The sequence shown here is derived from an EMBL/GenBank/DDBJ whole genome shotgun (WGS) entry which is preliminary data.</text>
</comment>
<dbReference type="Pfam" id="PF16192">
    <property type="entry name" value="PMT_4TMC"/>
    <property type="match status" value="1"/>
</dbReference>
<evidence type="ECO:0000256" key="12">
    <source>
        <dbReference type="ARBA" id="ARBA00045085"/>
    </source>
</evidence>
<dbReference type="Gene3D" id="2.80.10.50">
    <property type="match status" value="1"/>
</dbReference>
<dbReference type="PROSITE" id="PS50919">
    <property type="entry name" value="MIR"/>
    <property type="match status" value="1"/>
</dbReference>
<dbReference type="EC" id="2.4.1.109" evidence="4 14"/>
<reference evidence="16" key="2">
    <citation type="submission" date="2021-01" db="EMBL/GenBank/DDBJ databases">
        <authorList>
            <person name="Schikora-Tamarit M.A."/>
        </authorList>
    </citation>
    <scope>NUCLEOTIDE SEQUENCE</scope>
    <source>
        <strain evidence="16">NCAIM Y.01608</strain>
    </source>
</reference>
<dbReference type="SUPFAM" id="SSF82109">
    <property type="entry name" value="MIR domain"/>
    <property type="match status" value="1"/>
</dbReference>
<dbReference type="InterPro" id="IPR036300">
    <property type="entry name" value="MIR_dom_sf"/>
</dbReference>
<evidence type="ECO:0000256" key="14">
    <source>
        <dbReference type="RuleBase" id="RU367007"/>
    </source>
</evidence>
<keyword evidence="5 14" id="KW-0328">Glycosyltransferase</keyword>
<evidence type="ECO:0000256" key="1">
    <source>
        <dbReference type="ARBA" id="ARBA00004477"/>
    </source>
</evidence>
<comment type="catalytic activity">
    <reaction evidence="12 14">
        <text>a di-trans,poly-cis-dolichyl beta-D-mannosyl phosphate + L-threonyl-[protein] = 3-O-(alpha-D-mannosyl)-L-threonyl-[protein] + a di-trans,poly-cis-dolichyl phosphate + H(+)</text>
        <dbReference type="Rhea" id="RHEA:53396"/>
        <dbReference type="Rhea" id="RHEA-COMP:11060"/>
        <dbReference type="Rhea" id="RHEA-COMP:13547"/>
        <dbReference type="Rhea" id="RHEA-COMP:19498"/>
        <dbReference type="Rhea" id="RHEA-COMP:19501"/>
        <dbReference type="ChEBI" id="CHEBI:15378"/>
        <dbReference type="ChEBI" id="CHEBI:30013"/>
        <dbReference type="ChEBI" id="CHEBI:57683"/>
        <dbReference type="ChEBI" id="CHEBI:58211"/>
        <dbReference type="ChEBI" id="CHEBI:137323"/>
        <dbReference type="EC" id="2.4.1.109"/>
    </reaction>
</comment>
<comment type="subcellular location">
    <subcellularLocation>
        <location evidence="1 14">Endoplasmic reticulum membrane</location>
        <topology evidence="1 14">Multi-pass membrane protein</topology>
    </subcellularLocation>
</comment>
<comment type="similarity">
    <text evidence="3 14">Belongs to the glycosyltransferase 39 family.</text>
</comment>
<sequence length="648" mass="73189">MSCLNGPVRQYYSPKSVTMDMPKKYRIQLVAVAALALGLRLYNIGSPQVLVPEESKIHDAVLNYQSGSFFIAPDPPLPGLIYTAVVFLGGGSVSWSLLRSLSALFGTATVLLTYKTLQACRVSHKIALSGALLVAFDNSFVQESRLATGISQTLFFFSLAIAMTKTLDARPSRKRKVAALLGSSIALGCLVASNWIGLATAAWMAVVFVRSIWLEVGDLTIKPRTIVKNALIRAKLWLIIPVLIYACVFAVHLRLLPNPGPGALSLSPHFQHSLNSSSPRIADISYGSSVSLRSLYTGKYLHSESSNYPKSGNQRVTASETDSDENLWFVEQRVKASMGELVRKAKFIETGRQIRLFHNATQRYLYINADEKPPLSETDYNKEVGTIGNLSWTGENWLNFELRPAVEYSTEIGSKRFRAVESVFQIFNLKNKCFVMATENALPKWAEGHDEVICIEKPDYIRSLWYFDRNIHPKLEGTPVEYKNLTFWNKLEELHVHMRRLNAKLPKWQLQDLKPLQWPFLETKTLLWKDGNEEIWSTGNPVVYWPAIMVVIGFAIFKILQLVTTNPYKPAKWLPDAIEFDHHATDFLFGFVIHFVPFLMSRHKCGPENYLFALYFGLLLFCQWLNYLQVDSALAVLISCLVIAYRSL</sequence>
<dbReference type="InterPro" id="IPR032421">
    <property type="entry name" value="PMT_4TMC"/>
</dbReference>
<evidence type="ECO:0000256" key="3">
    <source>
        <dbReference type="ARBA" id="ARBA00007222"/>
    </source>
</evidence>
<evidence type="ECO:0000256" key="7">
    <source>
        <dbReference type="ARBA" id="ARBA00022692"/>
    </source>
</evidence>
<feature type="transmembrane region" description="Helical" evidence="14">
    <location>
        <begin position="25"/>
        <end position="42"/>
    </location>
</feature>
<dbReference type="InterPro" id="IPR027005">
    <property type="entry name" value="PMT-like"/>
</dbReference>
<evidence type="ECO:0000256" key="6">
    <source>
        <dbReference type="ARBA" id="ARBA00022679"/>
    </source>
</evidence>
<keyword evidence="9 14" id="KW-0256">Endoplasmic reticulum</keyword>
<keyword evidence="11 14" id="KW-0472">Membrane</keyword>
<dbReference type="InterPro" id="IPR003342">
    <property type="entry name" value="ArnT-like_N"/>
</dbReference>
<evidence type="ECO:0000313" key="17">
    <source>
        <dbReference type="Proteomes" id="UP000788993"/>
    </source>
</evidence>
<keyword evidence="7 14" id="KW-0812">Transmembrane</keyword>
<keyword evidence="10 14" id="KW-1133">Transmembrane helix</keyword>
<dbReference type="PANTHER" id="PTHR10050">
    <property type="entry name" value="DOLICHYL-PHOSPHATE-MANNOSE--PROTEIN MANNOSYLTRANSFERASE"/>
    <property type="match status" value="1"/>
</dbReference>
<reference evidence="16" key="1">
    <citation type="journal article" date="2021" name="Open Biol.">
        <title>Shared evolutionary footprints suggest mitochondrial oxidative damage underlies multiple complex I losses in fungi.</title>
        <authorList>
            <person name="Schikora-Tamarit M.A."/>
            <person name="Marcet-Houben M."/>
            <person name="Nosek J."/>
            <person name="Gabaldon T."/>
        </authorList>
    </citation>
    <scope>NUCLEOTIDE SEQUENCE</scope>
    <source>
        <strain evidence="16">NCAIM Y.01608</strain>
    </source>
</reference>
<evidence type="ECO:0000259" key="15">
    <source>
        <dbReference type="PROSITE" id="PS50919"/>
    </source>
</evidence>
<feature type="transmembrane region" description="Helical" evidence="14">
    <location>
        <begin position="185"/>
        <end position="214"/>
    </location>
</feature>
<dbReference type="PANTHER" id="PTHR10050:SF46">
    <property type="entry name" value="PROTEIN O-MANNOSYL-TRANSFERASE 2"/>
    <property type="match status" value="1"/>
</dbReference>
<evidence type="ECO:0000256" key="11">
    <source>
        <dbReference type="ARBA" id="ARBA00023136"/>
    </source>
</evidence>
<keyword evidence="8" id="KW-0677">Repeat</keyword>
<evidence type="ECO:0000256" key="10">
    <source>
        <dbReference type="ARBA" id="ARBA00022989"/>
    </source>
</evidence>
<evidence type="ECO:0000256" key="9">
    <source>
        <dbReference type="ARBA" id="ARBA00022824"/>
    </source>
</evidence>
<accession>A0A9P8T8G2</accession>